<dbReference type="EMBL" id="JGCY01000228">
    <property type="protein sequence ID" value="EXY75662.1"/>
    <property type="molecule type" value="Genomic_DNA"/>
</dbReference>
<keyword evidence="1" id="KW-0812">Transmembrane</keyword>
<evidence type="ECO:0000313" key="3">
    <source>
        <dbReference type="Proteomes" id="UP000020529"/>
    </source>
</evidence>
<name>A0A015SZM2_BACFG</name>
<organism evidence="2 3">
    <name type="scientific">Bacteroides fragilis str. 3988T(B)14</name>
    <dbReference type="NCBI Taxonomy" id="1339315"/>
    <lineage>
        <taxon>Bacteria</taxon>
        <taxon>Pseudomonadati</taxon>
        <taxon>Bacteroidota</taxon>
        <taxon>Bacteroidia</taxon>
        <taxon>Bacteroidales</taxon>
        <taxon>Bacteroidaceae</taxon>
        <taxon>Bacteroides</taxon>
    </lineage>
</organism>
<gene>
    <name evidence="2" type="ORF">M124_0496</name>
</gene>
<dbReference type="Proteomes" id="UP000020529">
    <property type="component" value="Unassembled WGS sequence"/>
</dbReference>
<proteinExistence type="predicted"/>
<dbReference type="AlphaFoldDB" id="A0A015SZM2"/>
<feature type="transmembrane region" description="Helical" evidence="1">
    <location>
        <begin position="35"/>
        <end position="54"/>
    </location>
</feature>
<evidence type="ECO:0000313" key="2">
    <source>
        <dbReference type="EMBL" id="EXY75662.1"/>
    </source>
</evidence>
<keyword evidence="1" id="KW-1133">Transmembrane helix</keyword>
<evidence type="ECO:0008006" key="4">
    <source>
        <dbReference type="Google" id="ProtNLM"/>
    </source>
</evidence>
<comment type="caution">
    <text evidence="2">The sequence shown here is derived from an EMBL/GenBank/DDBJ whole genome shotgun (WGS) entry which is preliminary data.</text>
</comment>
<accession>A0A015SZM2</accession>
<evidence type="ECO:0000256" key="1">
    <source>
        <dbReference type="SAM" id="Phobius"/>
    </source>
</evidence>
<keyword evidence="1" id="KW-0472">Membrane</keyword>
<sequence length="55" mass="6490">MYRCKDNDISCKWQQSVKKVIRFIRRKSNGHYKNVIVLCYIFTPLSGAFCAFIAK</sequence>
<protein>
    <recommendedName>
        <fullName evidence="4">Transmembrane protein</fullName>
    </recommendedName>
</protein>
<reference evidence="2 3" key="1">
    <citation type="submission" date="2014-02" db="EMBL/GenBank/DDBJ databases">
        <authorList>
            <person name="Sears C."/>
            <person name="Carroll K."/>
            <person name="Sack B.R."/>
            <person name="Qadri F."/>
            <person name="Myers L.L."/>
            <person name="Chung G.-T."/>
            <person name="Escheverria P."/>
            <person name="Fraser C.M."/>
            <person name="Sadzewicz L."/>
            <person name="Shefchek K.A."/>
            <person name="Tallon L."/>
            <person name="Das S.P."/>
            <person name="Daugherty S."/>
            <person name="Mongodin E.F."/>
        </authorList>
    </citation>
    <scope>NUCLEOTIDE SEQUENCE [LARGE SCALE GENOMIC DNA]</scope>
    <source>
        <strain evidence="3">3988T(B)14</strain>
    </source>
</reference>